<feature type="region of interest" description="N-terminal hotdog fold" evidence="11">
    <location>
        <begin position="2221"/>
        <end position="2344"/>
    </location>
</feature>
<dbReference type="SUPFAM" id="SSF51735">
    <property type="entry name" value="NAD(P)-binding Rossmann-fold domains"/>
    <property type="match status" value="2"/>
</dbReference>
<dbReference type="SMART" id="SM00822">
    <property type="entry name" value="PKS_KR"/>
    <property type="match status" value="2"/>
</dbReference>
<dbReference type="Gene3D" id="3.30.70.3290">
    <property type="match status" value="2"/>
</dbReference>
<dbReference type="InterPro" id="IPR049551">
    <property type="entry name" value="PKS_DH_C"/>
</dbReference>
<dbReference type="Pfam" id="PF21089">
    <property type="entry name" value="PKS_DH_N"/>
    <property type="match status" value="3"/>
</dbReference>
<feature type="domain" description="Ketosynthase family 3 (KS3)" evidence="14">
    <location>
        <begin position="2634"/>
        <end position="3052"/>
    </location>
</feature>
<feature type="compositionally biased region" description="Low complexity" evidence="12">
    <location>
        <begin position="4165"/>
        <end position="4182"/>
    </location>
</feature>
<dbReference type="PANTHER" id="PTHR43775:SF37">
    <property type="entry name" value="SI:DKEY-61P9.11"/>
    <property type="match status" value="1"/>
</dbReference>
<dbReference type="Pfam" id="PF00550">
    <property type="entry name" value="PP-binding"/>
    <property type="match status" value="3"/>
</dbReference>
<feature type="active site" description="Proton donor; for dehydratase activity" evidence="11">
    <location>
        <position position="3509"/>
    </location>
</feature>
<dbReference type="CDD" id="cd00833">
    <property type="entry name" value="PKS"/>
    <property type="match status" value="4"/>
</dbReference>
<dbReference type="eggNOG" id="COG0236">
    <property type="taxonomic scope" value="Bacteria"/>
</dbReference>
<gene>
    <name evidence="16" type="ordered locus">CJA_3001</name>
</gene>
<dbReference type="GO" id="GO:0006633">
    <property type="term" value="P:fatty acid biosynthetic process"/>
    <property type="evidence" value="ECO:0007669"/>
    <property type="project" value="UniProtKB-UniPathway"/>
</dbReference>
<dbReference type="Gene3D" id="3.40.47.10">
    <property type="match status" value="4"/>
</dbReference>
<dbReference type="Pfam" id="PF02801">
    <property type="entry name" value="Ketoacyl-synt_C"/>
    <property type="match status" value="4"/>
</dbReference>
<dbReference type="RefSeq" id="WP_012488580.1">
    <property type="nucleotide sequence ID" value="NC_010995.1"/>
</dbReference>
<dbReference type="Pfam" id="PF14765">
    <property type="entry name" value="PS-DH"/>
    <property type="match status" value="3"/>
</dbReference>
<dbReference type="InterPro" id="IPR014030">
    <property type="entry name" value="Ketoacyl_synth_N"/>
</dbReference>
<organism evidence="16 17">
    <name type="scientific">Cellvibrio japonicus (strain Ueda107)</name>
    <name type="common">Pseudomonas fluorescens subsp. cellulosa</name>
    <dbReference type="NCBI Taxonomy" id="498211"/>
    <lineage>
        <taxon>Bacteria</taxon>
        <taxon>Pseudomonadati</taxon>
        <taxon>Pseudomonadota</taxon>
        <taxon>Gammaproteobacteria</taxon>
        <taxon>Cellvibrionales</taxon>
        <taxon>Cellvibrionaceae</taxon>
        <taxon>Cellvibrio</taxon>
    </lineage>
</organism>
<feature type="domain" description="Carrier" evidence="13">
    <location>
        <begin position="4070"/>
        <end position="4144"/>
    </location>
</feature>
<dbReference type="InterPro" id="IPR009081">
    <property type="entry name" value="PP-bd_ACP"/>
</dbReference>
<feature type="domain" description="Ketosynthase family 3 (KS3)" evidence="14">
    <location>
        <begin position="1646"/>
        <end position="2069"/>
    </location>
</feature>
<feature type="domain" description="PKS/mFAS DH" evidence="15">
    <location>
        <begin position="3317"/>
        <end position="3595"/>
    </location>
</feature>
<dbReference type="CDD" id="cd08953">
    <property type="entry name" value="KR_2_SDR_x"/>
    <property type="match status" value="1"/>
</dbReference>
<dbReference type="SMART" id="SM00825">
    <property type="entry name" value="PKS_KS"/>
    <property type="match status" value="4"/>
</dbReference>
<dbReference type="InterPro" id="IPR032821">
    <property type="entry name" value="PKS_assoc"/>
</dbReference>
<dbReference type="InterPro" id="IPR054514">
    <property type="entry name" value="RhiE-like_linker"/>
</dbReference>
<evidence type="ECO:0000256" key="1">
    <source>
        <dbReference type="ARBA" id="ARBA00004496"/>
    </source>
</evidence>
<feature type="active site" description="Proton donor; for dehydratase activity" evidence="11">
    <location>
        <position position="978"/>
    </location>
</feature>
<dbReference type="SMART" id="SM00823">
    <property type="entry name" value="PKS_PP"/>
    <property type="match status" value="3"/>
</dbReference>
<keyword evidence="17" id="KW-1185">Reference proteome</keyword>
<dbReference type="Pfam" id="PF16197">
    <property type="entry name" value="KAsynt_C_assoc"/>
    <property type="match status" value="2"/>
</dbReference>
<feature type="active site" description="Proton donor; for dehydratase activity" evidence="11">
    <location>
        <position position="2412"/>
    </location>
</feature>
<dbReference type="PROSITE" id="PS52004">
    <property type="entry name" value="KS3_2"/>
    <property type="match status" value="4"/>
</dbReference>
<proteinExistence type="inferred from homology"/>
<evidence type="ECO:0000259" key="13">
    <source>
        <dbReference type="PROSITE" id="PS50075"/>
    </source>
</evidence>
<evidence type="ECO:0000256" key="11">
    <source>
        <dbReference type="PROSITE-ProRule" id="PRU01363"/>
    </source>
</evidence>
<keyword evidence="5" id="KW-0596">Phosphopantetheine</keyword>
<dbReference type="eggNOG" id="COG1028">
    <property type="taxonomic scope" value="Bacteria"/>
</dbReference>
<feature type="region of interest" description="C-terminal hotdog fold" evidence="11">
    <location>
        <begin position="921"/>
        <end position="1060"/>
    </location>
</feature>
<dbReference type="EMBL" id="CP000934">
    <property type="protein sequence ID" value="ACE84705.1"/>
    <property type="molecule type" value="Genomic_DNA"/>
</dbReference>
<protein>
    <submittedName>
        <fullName evidence="16">Beta-ketoacyl synthase, N-terminal domain protein</fullName>
    </submittedName>
</protein>
<evidence type="ECO:0000256" key="7">
    <source>
        <dbReference type="ARBA" id="ARBA00022553"/>
    </source>
</evidence>
<dbReference type="InterPro" id="IPR050091">
    <property type="entry name" value="PKS_NRPS_Biosynth_Enz"/>
</dbReference>
<dbReference type="KEGG" id="cja:CJA_3001"/>
<dbReference type="GO" id="GO:0005737">
    <property type="term" value="C:cytoplasm"/>
    <property type="evidence" value="ECO:0007669"/>
    <property type="project" value="UniProtKB-SubCell"/>
</dbReference>
<dbReference type="PROSITE" id="PS50075">
    <property type="entry name" value="CARRIER"/>
    <property type="match status" value="2"/>
</dbReference>
<dbReference type="Proteomes" id="UP000001036">
    <property type="component" value="Chromosome"/>
</dbReference>
<feature type="region of interest" description="Disordered" evidence="12">
    <location>
        <begin position="4165"/>
        <end position="4195"/>
    </location>
</feature>
<dbReference type="Gene3D" id="3.10.129.110">
    <property type="entry name" value="Polyketide synthase dehydratase"/>
    <property type="match status" value="3"/>
</dbReference>
<feature type="region of interest" description="N-terminal hotdog fold" evidence="11">
    <location>
        <begin position="780"/>
        <end position="908"/>
    </location>
</feature>
<evidence type="ECO:0000256" key="6">
    <source>
        <dbReference type="ARBA" id="ARBA00022490"/>
    </source>
</evidence>
<feature type="region of interest" description="C-terminal hotdog fold" evidence="11">
    <location>
        <begin position="2359"/>
        <end position="2490"/>
    </location>
</feature>
<feature type="domain" description="PKS/mFAS DH" evidence="15">
    <location>
        <begin position="2221"/>
        <end position="2490"/>
    </location>
</feature>
<dbReference type="OrthoDB" id="9778690at2"/>
<comment type="similarity">
    <text evidence="4">Belongs to the short-chain dehydrogenases/reductases (SDR) family.</text>
</comment>
<comment type="pathway">
    <text evidence="2">Antibiotic biosynthesis.</text>
</comment>
<keyword evidence="9" id="KW-0677">Repeat</keyword>
<dbReference type="GO" id="GO:0004312">
    <property type="term" value="F:fatty acid synthase activity"/>
    <property type="evidence" value="ECO:0007669"/>
    <property type="project" value="TreeGrafter"/>
</dbReference>
<evidence type="ECO:0000313" key="17">
    <source>
        <dbReference type="Proteomes" id="UP000001036"/>
    </source>
</evidence>
<feature type="domain" description="Carrier" evidence="13">
    <location>
        <begin position="2513"/>
        <end position="2586"/>
    </location>
</feature>
<feature type="active site" description="Proton acceptor; for dehydratase activity" evidence="11">
    <location>
        <position position="3350"/>
    </location>
</feature>
<evidence type="ECO:0000256" key="4">
    <source>
        <dbReference type="ARBA" id="ARBA00006484"/>
    </source>
</evidence>
<dbReference type="PROSITE" id="PS00606">
    <property type="entry name" value="KS3_1"/>
    <property type="match status" value="2"/>
</dbReference>
<name>B3PCU0_CELJU</name>
<dbReference type="FunFam" id="3.40.47.10:FF:000019">
    <property type="entry name" value="Polyketide synthase type I"/>
    <property type="match status" value="3"/>
</dbReference>
<dbReference type="GO" id="GO:0004315">
    <property type="term" value="F:3-oxoacyl-[acyl-carrier-protein] synthase activity"/>
    <property type="evidence" value="ECO:0007669"/>
    <property type="project" value="InterPro"/>
</dbReference>
<feature type="region of interest" description="C-terminal hotdog fold" evidence="11">
    <location>
        <begin position="3447"/>
        <end position="3595"/>
    </location>
</feature>
<evidence type="ECO:0000256" key="9">
    <source>
        <dbReference type="ARBA" id="ARBA00022737"/>
    </source>
</evidence>
<dbReference type="InterPro" id="IPR036291">
    <property type="entry name" value="NAD(P)-bd_dom_sf"/>
</dbReference>
<keyword evidence="8" id="KW-0808">Transferase</keyword>
<dbReference type="InterPro" id="IPR042104">
    <property type="entry name" value="PKS_dehydratase_sf"/>
</dbReference>
<dbReference type="InterPro" id="IPR014031">
    <property type="entry name" value="Ketoacyl_synth_C"/>
</dbReference>
<dbReference type="InterPro" id="IPR049552">
    <property type="entry name" value="PKS_DH_N"/>
</dbReference>
<dbReference type="Gene3D" id="1.10.1240.100">
    <property type="match status" value="1"/>
</dbReference>
<evidence type="ECO:0000256" key="3">
    <source>
        <dbReference type="ARBA" id="ARBA00005194"/>
    </source>
</evidence>
<evidence type="ECO:0000256" key="10">
    <source>
        <dbReference type="ARBA" id="ARBA00054155"/>
    </source>
</evidence>
<evidence type="ECO:0000256" key="12">
    <source>
        <dbReference type="SAM" id="MobiDB-lite"/>
    </source>
</evidence>
<evidence type="ECO:0000256" key="8">
    <source>
        <dbReference type="ARBA" id="ARBA00022679"/>
    </source>
</evidence>
<feature type="domain" description="PKS/mFAS DH" evidence="15">
    <location>
        <begin position="780"/>
        <end position="1060"/>
    </location>
</feature>
<dbReference type="InterPro" id="IPR020807">
    <property type="entry name" value="PKS_DH"/>
</dbReference>
<dbReference type="STRING" id="498211.CJA_3001"/>
<dbReference type="SMART" id="SM01294">
    <property type="entry name" value="PKS_PP_betabranch"/>
    <property type="match status" value="1"/>
</dbReference>
<comment type="subcellular location">
    <subcellularLocation>
        <location evidence="1">Cytoplasm</location>
    </subcellularLocation>
</comment>
<evidence type="ECO:0000259" key="14">
    <source>
        <dbReference type="PROSITE" id="PS52004"/>
    </source>
</evidence>
<feature type="active site" description="Proton acceptor; for dehydratase activity" evidence="11">
    <location>
        <position position="818"/>
    </location>
</feature>
<comment type="function">
    <text evidence="10">Involved in production of the polyketide antibiotic thailandamide.</text>
</comment>
<dbReference type="Pfam" id="PF08659">
    <property type="entry name" value="KR"/>
    <property type="match status" value="2"/>
</dbReference>
<evidence type="ECO:0000256" key="5">
    <source>
        <dbReference type="ARBA" id="ARBA00022450"/>
    </source>
</evidence>
<dbReference type="PROSITE" id="PS52019">
    <property type="entry name" value="PKS_MFAS_DH"/>
    <property type="match status" value="3"/>
</dbReference>
<dbReference type="Gene3D" id="1.10.1200.10">
    <property type="entry name" value="ACP-like"/>
    <property type="match status" value="3"/>
</dbReference>
<evidence type="ECO:0000256" key="2">
    <source>
        <dbReference type="ARBA" id="ARBA00004792"/>
    </source>
</evidence>
<dbReference type="InterPro" id="IPR013968">
    <property type="entry name" value="PKS_KR"/>
</dbReference>
<dbReference type="SUPFAM" id="SSF53901">
    <property type="entry name" value="Thiolase-like"/>
    <property type="match status" value="4"/>
</dbReference>
<dbReference type="PROSITE" id="PS00012">
    <property type="entry name" value="PHOSPHOPANTETHEINE"/>
    <property type="match status" value="1"/>
</dbReference>
<keyword evidence="7" id="KW-0597">Phosphoprotein</keyword>
<dbReference type="InterPro" id="IPR036736">
    <property type="entry name" value="ACP-like_sf"/>
</dbReference>
<dbReference type="GO" id="GO:0031177">
    <property type="term" value="F:phosphopantetheine binding"/>
    <property type="evidence" value="ECO:0007669"/>
    <property type="project" value="InterPro"/>
</dbReference>
<feature type="domain" description="Ketosynthase family 3 (KS3)" evidence="14">
    <location>
        <begin position="4195"/>
        <end position="4620"/>
    </location>
</feature>
<dbReference type="UniPathway" id="UPA00094"/>
<dbReference type="SMART" id="SM00826">
    <property type="entry name" value="PKS_DH"/>
    <property type="match status" value="3"/>
</dbReference>
<keyword evidence="6" id="KW-0963">Cytoplasm</keyword>
<dbReference type="SUPFAM" id="SSF47336">
    <property type="entry name" value="ACP-like"/>
    <property type="match status" value="3"/>
</dbReference>
<dbReference type="Pfam" id="PF00109">
    <property type="entry name" value="ketoacyl-synt"/>
    <property type="match status" value="4"/>
</dbReference>
<dbReference type="InterPro" id="IPR020841">
    <property type="entry name" value="PKS_Beta-ketoAc_synthase_dom"/>
</dbReference>
<evidence type="ECO:0000259" key="15">
    <source>
        <dbReference type="PROSITE" id="PS52019"/>
    </source>
</evidence>
<feature type="active site" description="Proton acceptor; for dehydratase activity" evidence="11">
    <location>
        <position position="2254"/>
    </location>
</feature>
<feature type="region of interest" description="N-terminal hotdog fold" evidence="11">
    <location>
        <begin position="3317"/>
        <end position="3436"/>
    </location>
</feature>
<accession>B3PCU0</accession>
<evidence type="ECO:0000313" key="16">
    <source>
        <dbReference type="EMBL" id="ACE84705.1"/>
    </source>
</evidence>
<dbReference type="InterPro" id="IPR057326">
    <property type="entry name" value="KR_dom"/>
</dbReference>
<dbReference type="InterPro" id="IPR006162">
    <property type="entry name" value="Ppantetheine_attach_site"/>
</dbReference>
<dbReference type="InterPro" id="IPR049900">
    <property type="entry name" value="PKS_mFAS_DH"/>
</dbReference>
<comment type="pathway">
    <text evidence="3">Lipid metabolism; fatty acid biosynthesis.</text>
</comment>
<dbReference type="InterPro" id="IPR020806">
    <property type="entry name" value="PKS_PP-bd"/>
</dbReference>
<dbReference type="Gene3D" id="3.40.50.720">
    <property type="entry name" value="NAD(P)-binding Rossmann-like Domain"/>
    <property type="match status" value="2"/>
</dbReference>
<dbReference type="HOGENOM" id="CLU_223515_0_0_6"/>
<reference evidence="16 17" key="1">
    <citation type="journal article" date="2008" name="J. Bacteriol.">
        <title>Insights into plant cell wall degradation from the genome sequence of the soil bacterium Cellvibrio japonicus.</title>
        <authorList>
            <person name="Deboy R.T."/>
            <person name="Mongodin E.F."/>
            <person name="Fouts D.E."/>
            <person name="Tailford L.E."/>
            <person name="Khouri H."/>
            <person name="Emerson J.B."/>
            <person name="Mohamoud Y."/>
            <person name="Watkins K."/>
            <person name="Henrissat B."/>
            <person name="Gilbert H.J."/>
            <person name="Nelson K.E."/>
        </authorList>
    </citation>
    <scope>NUCLEOTIDE SEQUENCE [LARGE SCALE GENOMIC DNA]</scope>
    <source>
        <strain evidence="16 17">Ueda107</strain>
    </source>
</reference>
<dbReference type="eggNOG" id="COG3321">
    <property type="taxonomic scope" value="Bacteria"/>
</dbReference>
<dbReference type="InterPro" id="IPR016039">
    <property type="entry name" value="Thiolase-like"/>
</dbReference>
<dbReference type="InterPro" id="IPR018201">
    <property type="entry name" value="Ketoacyl_synth_AS"/>
</dbReference>
<dbReference type="Pfam" id="PF22336">
    <property type="entry name" value="RhiE-like_linker"/>
    <property type="match status" value="2"/>
</dbReference>
<dbReference type="PANTHER" id="PTHR43775">
    <property type="entry name" value="FATTY ACID SYNTHASE"/>
    <property type="match status" value="1"/>
</dbReference>
<feature type="domain" description="Ketosynthase family 3 (KS3)" evidence="14">
    <location>
        <begin position="29"/>
        <end position="455"/>
    </location>
</feature>
<sequence length="4689" mass="507976">MKSKSSRSSALKLAYGATLARKNPGPGMSEPIALVGIGCRFPGGASTPADYWELILRGGSGIGEVPKDRWDLAEHHDDDKDAAGKMYCRHGGFVESAAQFDADFFNISQRECLSLDPQHRLLLEVSWEALENAGYPANELRGSQTGVFLGAFTHDFPLKLLSQAHDTLDAYSGINAFHSVGAGRLSYFYGFQGPALAVDAACASSLVSVHLACQSLRAGECNLALAGGVHYLMAPEFSISYCKAHMLAPDGQCKTFDEAANGFGRGEGCGLVVLKRLADAIADEDDIIAVIRGSAVNQDGATSSLSVPNGPAQQRVIRAALTQARLAPDDVSYVEAHGTGTAIGDPIEVGALGAVYGASRQPGNPLFLGSVKANIGHLEAAAGIAGFIKAALVLQQGIIPPQRNFSRANQKIDWANLPLEVPTRSRPWTGDAGSRFAAVSAFGFSGTNAHVILENAPDLHRLRKASRRHSELAEPFPPLFAIAARTPAAMAVLIDRYLAYLQGPVTLPLSQFCARVVTEREHFAYRLCLIPGSFADLTHQLHRAKEVWSQSAGMTARRETFLLRLQRPVLSPELESTLFHAVPAFRAAIERCEALLPPGAASALRKRVTGRGADRSPVTEWVLTYAYAHLWLSLGVQPDGYQLLDEELASLGAVVAGMVDIATALAFEQGETPAGLRVEPAATVLVNSQLQPVDKLLSQPDFWLRKASLRLDSKSGTVPGVILAVGPAEGEAGSVAIVNNLRAFYLGGQNIHWRQLQPLWDAQALRGEYTLPNYPFQRRHIWFRTETRHREWRMLARKDSHWDFQIRIPRSASVFNDHCLNNRECLAGSALVEMAIEAAGMSGMGRPIELSALGWHQLLVAPPSGAVELALSGQQEPAGVRLKITRAMADGGATLFTLGMNEVAAAPPALTSLDSLKSQTLETFSSDVCNAWFAQRGIAYGQQFQGLRKLHRGADFVLGEIQLAVDAPAFTLHPGLFDAALQSLCGFFMGRQDPGNLRPRGIERLVVHNGLPATFYAYGFGFRQQGNGYLLDFQLLDKMGNCLVEVIGLSVHAVSQPGIVLPPGTAQGLHLLCKTWREHPSVERVIAAQGPCLICAPDAGWIADFEAATGRPVIHVRPGAHWRIVKRGCYELDPGSADHWRSLAAEISGRDIQSWIITNDFVEAGDAEPMAAFERLVHALREVSMGAGIRPQQNLFLQLRPDPFAAARVALFRSVYKEDYRILWRYLEAKPAANTALLIADINRELAAGDSPVTQVRSQHEGWQASHIELSPALIDADPDLSFTPGAAVIISGGAGGLGAAVAGRLCQDYPVTCILLGRSERPPIPVSLSPAARGSLVYYQCDVADRVAVNTTLEEIRRKFGSIEGIIHSAAVLRDGLLLHKPEAHLQDVLLPKFQGCRNLDELSQQDPLRFFVAFSSLAAVMGNAGQCDYAFANALLDGYMEQRFERVAKGQRHGKSLSVNWGGWSTGLGLAPDDGARLFDETGIGLLEVDEGVSTLFRLIAQWDAPQALVFRGNAARFLAHVNQTATPAAPLTVTHEARQPALESYLTAVFASVLHIPEHEIDLTGPWERFHLDSILTIDITRKLESRFGPLPKTLLYEHGSLASLTQYLSRHFPGKAGVTLPPLDAHAPPSSHRNAIPDKDRDQAIAIIGVSGRYPDAPDLETFWQNLKSGRDSIREIPGERWDHSGYFDTARHRPGKTYAKWGGFLDGVDQFDPGFFQLSPREAELMDPQERLFLEVAWETLEDAAHTRARLRSCYDGQVGVFVGAMWSEYQLLGATGDGGVERSLGASHASIANRVSYFLDVTGPSIALDTMCSSSLTAVHLACQSLRAGECQLAMAGGVNLSIHVNKYIQMAQGMFASTDGRCRSFGRGGDGYVPGEGAGAVLLKPLGRALADGDPIHGVILGSSCNHGGKTQGYTVPNPSAQAKVIQQAVAAAGVAPDSLSYIEAHGTGTALGDPIEIRGLAEGLGVPANGRAIVLGSVKSNIGHLESAAGMAALAKVLLQMRYRTLVPSLHSTTLNPELHLEQTPFEINQELREWHTEGRLRAGISSFGAGGANAHLILEEAPVRPSAPALGNGHWFAVPLSAHSGEQLRAYAQRLSKWLVHTREGEAASLADIAHSLQEGRETFPQRWVGLVQRKHDLLRILQTFSLSDSPQAANQDAQLSPLWDLAQGWLQGGSLSWAYPSRPGRSIHLPGYVFAKERHWYQRSTRVVPTSELTGSLVTHNVSTLRGIAYRCDFTCNEPFFQQHRIRGQALLPGTFAVQIACEGAALALEATSGDVAFNIHQITFLRPIIAQPEGISLRLELTASSSQRLGFSLLDGDLRRCVQGFLEQRPKIQAQSQVLTSLPRLDAATHLPGDDCYRRFVARDVNYGPHFQLLRQVSLNKEAILAELQAPDHHSEGYVLDCALHTMGLLLDDSSLYLPATIRALKVNGDLTRAKWIYGRKQEVPGAPEFQIELLDQDAICLARIEGFSVAVLPDPRPQLQLSGNSAPIAVATSGEGGDTSLAARAYFRQLVASTLKIAPEKLDIQANWEHHGVDSVVMMELTAALEQQFGPLPKTLFFEFETIARISQHFFDQYPDFFARLAPREAAASEQMGLSPSPLSFPDTSLRQFPLSGSSVAVPKGAYEIAVIGLGGRYPKADSLATFWNNLAKGVDCITPVPRERWATSGNVDKSPDLPGWGGFLADVDQFDSLLFNISPKEAAGMDPQERLFLQTAWETLEDAAYTPEQLNQLGQVGVMVGVMYQEYPLYGAEQTLLGNPMALSGSPASIANRVSYLFGFTGPSLALDTMCSSSSTALQVACDMILSGRCNTALVGGVNLSLHPNKYQLLSSSHFLSSDGRCRAFGDGGDGYVPAEGVGCVLLKPLAQAERDGDHIYGVIQAVATNHGGHTAGYTVPSPLAQQAVISQALAQAGIAAEDVSYVEAHGTGTALGDPIEMEALQRVFGQRTGAPLAVGSVKSNIGHCESAAGVAGLTKVLLQMQHRALVPSLHSSTLNTNIDFSRLPIDVVQTNKSWEIAEGEARIATINSFGAGGSNSCVVVKEYIQSIAQNDDSAACVIPLSARTPTQLRQLAARLADFLRNRWAGSGQTAATSYQMPPCSSALLEQVMQTAADLLSVQVADLDAHEPLEEYALDKTQRLLLCERLSLALGRDLPKATFLKSCSAFSLSQDLSEAGAISPLSEVPAASAQYSLTNLAFSLQVGRITQRQRIALVVDSRNALLDALSEYTQDKNQSSLLVRLQGSSEDDKQATACKSMAQAWLDGQRVDWNALYSRRPQRVALPAYPFEKRYCWFDTLGYVQPGTVKHQPGLAPMITLNRSTLHQPCYETAVDSRAWILADHQVGGQSIFPAAGFIEVSAEAIRLAGLNVTVLKNLLLLQPLALSQGTSRMSITLQPQADGVKFKIASHESAASVYCQGLWQEGAVASTALTLTADLSIGKIIDAHAFYRVFERHQFAYGAAFRCVTSARVTPERAIAEIQLPAHLESGFTDYVLHPALVDAAFQSTLALVFCEMENLDKRGFYPFSIQALTLHRPLTPKARVIVSPVPAPQHNMMSFDIQMMDEQGNLLVDIARFTLRQMANMPVAHASPRQKSVEASPKAMAEVRVEFAAPEWIDLAEPLSDNSNTPARIILVAEACGELAPKLTAMGEQVIILPAMHGDPQTVFSHYARVFDVLKNHMAQKLAATDYIILAPNPEPGYAMLAGLLKTATLEYPKIRGRILYLRDPIAHYSPSQVIRWLSSANDAVECNCYANGAWQARIWQLLDSSMAQAQGATPVLVRAGGVYWITGALGGIGQALVKAMLTTRDVTLVLSGRSPASAQINATLAQWHELAQRNGVTLQYLACDTSDRNQVHNTFSQIQACFGALTGIIHSAGTLNDSVMVSKSLDKVKPVFAAKIDSVIALDQIIGRVPLDYFIVFSSLTAVNGNIGQSDYAAANAYLDAFAHARQAQVVRGERHGLSLSINWPLWREGGMQLDPAMERWILDKTGFIPITNEEGIQALQQSLALGLAQVANFKRRGTKALEILNIREHKAAAASGITGATMSAPAAVFVAVSSAAEGLTAYVKTTLADELKLPESDLEEQLDLAEYGVDSIQMINLLARFEKELRLTLDPNLFIQHRSIAAVAGYFLTHHAGAETIQQFSRDRQLAAEMPANNAAPTPSSENPSTPEPFIRARSKTSGDPSHKIAIVGYTGKFAQSENPTDFWHNLATGKNLVTEIPSHRWHIQDWYAPGKAIPKKSYSKYGSFLEGIDQFDAEFFGIGKLDAQMMDPQQRLMLMQTQHLLDSAGYTADELRGCNVSLFLGAKENHYLQKYRNNIPPEGEKSILVHSLTNMIGGRIADFYDFRGVVQTIDTACSSSLVALHEACQSLLAGESLYAIAGGVCLVLDEYLHVSFSQAGVLSDGPHCHVFDRKANGFVLGEAAGLVLLKRYEDALRDGDNIHGIILGSAINNDGKTMGLTTPNLDAQKAVLAQAYENARITPDTLSYLECHGTGTLLGDPIEIKAATEVFRRYTAGIGRCAIGSVKSNIGHAMTAAGIASVIKVLEALKHKKIPPTLHCTEPHPRFHFENSPFYPNTQLRDWIPLEGIRRAGISSFGFGGTNVHLAIEEAPGNYRARKTAYPATRFNTRSYWLGEDIHPGTVTSPAGNRELIARLLNQLKRTEIPVADALKIFEEHQS</sequence>